<evidence type="ECO:0000256" key="5">
    <source>
        <dbReference type="ARBA" id="ARBA00022898"/>
    </source>
</evidence>
<evidence type="ECO:0000313" key="8">
    <source>
        <dbReference type="EMBL" id="RZU42668.1"/>
    </source>
</evidence>
<evidence type="ECO:0000256" key="1">
    <source>
        <dbReference type="ARBA" id="ARBA00001933"/>
    </source>
</evidence>
<evidence type="ECO:0000256" key="4">
    <source>
        <dbReference type="ARBA" id="ARBA00022679"/>
    </source>
</evidence>
<dbReference type="InterPro" id="IPR050596">
    <property type="entry name" value="AspAT/PAT-like"/>
</dbReference>
<gene>
    <name evidence="8" type="ORF">BDD14_4259</name>
</gene>
<name>A0A4Q7YY44_9BACT</name>
<dbReference type="InterPro" id="IPR015421">
    <property type="entry name" value="PyrdxlP-dep_Trfase_major"/>
</dbReference>
<evidence type="ECO:0000256" key="3">
    <source>
        <dbReference type="ARBA" id="ARBA00022576"/>
    </source>
</evidence>
<proteinExistence type="inferred from homology"/>
<protein>
    <recommendedName>
        <fullName evidence="6">Aminotransferase</fullName>
        <ecNumber evidence="6">2.6.1.-</ecNumber>
    </recommendedName>
</protein>
<dbReference type="InterPro" id="IPR004838">
    <property type="entry name" value="NHTrfase_class1_PyrdxlP-BS"/>
</dbReference>
<dbReference type="GO" id="GO:0008483">
    <property type="term" value="F:transaminase activity"/>
    <property type="evidence" value="ECO:0007669"/>
    <property type="project" value="UniProtKB-KW"/>
</dbReference>
<comment type="caution">
    <text evidence="8">The sequence shown here is derived from an EMBL/GenBank/DDBJ whole genome shotgun (WGS) entry which is preliminary data.</text>
</comment>
<dbReference type="InterPro" id="IPR015422">
    <property type="entry name" value="PyrdxlP-dep_Trfase_small"/>
</dbReference>
<dbReference type="GO" id="GO:0030170">
    <property type="term" value="F:pyridoxal phosphate binding"/>
    <property type="evidence" value="ECO:0007669"/>
    <property type="project" value="InterPro"/>
</dbReference>
<dbReference type="EC" id="2.6.1.-" evidence="6"/>
<keyword evidence="9" id="KW-1185">Reference proteome</keyword>
<evidence type="ECO:0000259" key="7">
    <source>
        <dbReference type="Pfam" id="PF00155"/>
    </source>
</evidence>
<evidence type="ECO:0000256" key="2">
    <source>
        <dbReference type="ARBA" id="ARBA00007441"/>
    </source>
</evidence>
<dbReference type="AlphaFoldDB" id="A0A4Q7YY44"/>
<dbReference type="Gene3D" id="3.40.640.10">
    <property type="entry name" value="Type I PLP-dependent aspartate aminotransferase-like (Major domain)"/>
    <property type="match status" value="1"/>
</dbReference>
<organism evidence="8 9">
    <name type="scientific">Edaphobacter modestus</name>
    <dbReference type="NCBI Taxonomy" id="388466"/>
    <lineage>
        <taxon>Bacteria</taxon>
        <taxon>Pseudomonadati</taxon>
        <taxon>Acidobacteriota</taxon>
        <taxon>Terriglobia</taxon>
        <taxon>Terriglobales</taxon>
        <taxon>Acidobacteriaceae</taxon>
        <taxon>Edaphobacter</taxon>
    </lineage>
</organism>
<sequence length="456" mass="49228">MECETERTADVGYSRRGEAIQVLFASAAIVTESNQDLLLSLIPFSLLYLGEQICHTRGMSTATATKIFADRIGRIEVSATMAITAAALKLKSEGVNLADFGAGEPHFSTPRHIKDAAIDAIEKNFTRYTNVAGIPEIRKAIVDRHTADFGSAYTPEECVFTTGGKLALFNAIQVLVDHGDEVILPVPYWVSFKDIIQYAGGVVVPVETNEAENFRLTAKMIEAAITPKTKAIILNTPSNPSGAVVSPEDLEAIVRLAHQRDIFVLLDECYVYLNFTGNIVSGGSFKDCKEHVVVLGSLSKTYAMTGWRAGFALGPKAIIAAMSKLQSQSTSNTASMVQRASIAAVSGSQECVAEMRADYIKLRDRVLEGFKTIPGLTCTVPEGAFYVYPNVRNFLGKGGATSATDLAAKLLSEAHVVVVPGEAFGTKEHIRLSYAVSHDVVDEGVKRMREYFASLG</sequence>
<dbReference type="GO" id="GO:0006520">
    <property type="term" value="P:amino acid metabolic process"/>
    <property type="evidence" value="ECO:0007669"/>
    <property type="project" value="InterPro"/>
</dbReference>
<keyword evidence="5" id="KW-0663">Pyridoxal phosphate</keyword>
<dbReference type="CDD" id="cd00609">
    <property type="entry name" value="AAT_like"/>
    <property type="match status" value="1"/>
</dbReference>
<evidence type="ECO:0000256" key="6">
    <source>
        <dbReference type="RuleBase" id="RU000481"/>
    </source>
</evidence>
<dbReference type="EMBL" id="SHKW01000001">
    <property type="protein sequence ID" value="RZU42668.1"/>
    <property type="molecule type" value="Genomic_DNA"/>
</dbReference>
<reference evidence="8 9" key="1">
    <citation type="submission" date="2019-02" db="EMBL/GenBank/DDBJ databases">
        <title>Genomic Encyclopedia of Archaeal and Bacterial Type Strains, Phase II (KMG-II): from individual species to whole genera.</title>
        <authorList>
            <person name="Goeker M."/>
        </authorList>
    </citation>
    <scope>NUCLEOTIDE SEQUENCE [LARGE SCALE GENOMIC DNA]</scope>
    <source>
        <strain evidence="8 9">DSM 18101</strain>
    </source>
</reference>
<dbReference type="PANTHER" id="PTHR46383">
    <property type="entry name" value="ASPARTATE AMINOTRANSFERASE"/>
    <property type="match status" value="1"/>
</dbReference>
<dbReference type="PANTHER" id="PTHR46383:SF1">
    <property type="entry name" value="ASPARTATE AMINOTRANSFERASE"/>
    <property type="match status" value="1"/>
</dbReference>
<dbReference type="InterPro" id="IPR004839">
    <property type="entry name" value="Aminotransferase_I/II_large"/>
</dbReference>
<feature type="domain" description="Aminotransferase class I/classII large" evidence="7">
    <location>
        <begin position="98"/>
        <end position="447"/>
    </location>
</feature>
<accession>A0A4Q7YY44</accession>
<dbReference type="InterPro" id="IPR015424">
    <property type="entry name" value="PyrdxlP-dep_Trfase"/>
</dbReference>
<dbReference type="Gene3D" id="3.90.1150.10">
    <property type="entry name" value="Aspartate Aminotransferase, domain 1"/>
    <property type="match status" value="1"/>
</dbReference>
<comment type="similarity">
    <text evidence="2 6">Belongs to the class-I pyridoxal-phosphate-dependent aminotransferase family.</text>
</comment>
<dbReference type="SUPFAM" id="SSF53383">
    <property type="entry name" value="PLP-dependent transferases"/>
    <property type="match status" value="1"/>
</dbReference>
<dbReference type="PROSITE" id="PS00105">
    <property type="entry name" value="AA_TRANSFER_CLASS_1"/>
    <property type="match status" value="1"/>
</dbReference>
<dbReference type="Pfam" id="PF00155">
    <property type="entry name" value="Aminotran_1_2"/>
    <property type="match status" value="1"/>
</dbReference>
<dbReference type="FunFam" id="3.40.640.10:FF:000033">
    <property type="entry name" value="Aspartate aminotransferase"/>
    <property type="match status" value="1"/>
</dbReference>
<evidence type="ECO:0000313" key="9">
    <source>
        <dbReference type="Proteomes" id="UP000292958"/>
    </source>
</evidence>
<keyword evidence="4 6" id="KW-0808">Transferase</keyword>
<comment type="cofactor">
    <cofactor evidence="1 6">
        <name>pyridoxal 5'-phosphate</name>
        <dbReference type="ChEBI" id="CHEBI:597326"/>
    </cofactor>
</comment>
<dbReference type="Proteomes" id="UP000292958">
    <property type="component" value="Unassembled WGS sequence"/>
</dbReference>
<keyword evidence="3 6" id="KW-0032">Aminotransferase</keyword>